<dbReference type="PROSITE" id="PS51462">
    <property type="entry name" value="NUDIX"/>
    <property type="match status" value="1"/>
</dbReference>
<dbReference type="Gene3D" id="3.90.79.10">
    <property type="entry name" value="Nucleoside Triphosphate Pyrophosphohydrolase"/>
    <property type="match status" value="1"/>
</dbReference>
<keyword evidence="5" id="KW-1185">Reference proteome</keyword>
<accession>A0ABP4NHZ0</accession>
<feature type="domain" description="Nudix hydrolase" evidence="3">
    <location>
        <begin position="28"/>
        <end position="158"/>
    </location>
</feature>
<evidence type="ECO:0000256" key="2">
    <source>
        <dbReference type="ARBA" id="ARBA00022801"/>
    </source>
</evidence>
<reference evidence="5" key="1">
    <citation type="journal article" date="2019" name="Int. J. Syst. Evol. Microbiol.">
        <title>The Global Catalogue of Microorganisms (GCM) 10K type strain sequencing project: providing services to taxonomists for standard genome sequencing and annotation.</title>
        <authorList>
            <consortium name="The Broad Institute Genomics Platform"/>
            <consortium name="The Broad Institute Genome Sequencing Center for Infectious Disease"/>
            <person name="Wu L."/>
            <person name="Ma J."/>
        </authorList>
    </citation>
    <scope>NUCLEOTIDE SEQUENCE [LARGE SCALE GENOMIC DNA]</scope>
    <source>
        <strain evidence="5">JCM 15933</strain>
    </source>
</reference>
<dbReference type="CDD" id="cd02883">
    <property type="entry name" value="NUDIX_Hydrolase"/>
    <property type="match status" value="1"/>
</dbReference>
<evidence type="ECO:0000256" key="1">
    <source>
        <dbReference type="ARBA" id="ARBA00001946"/>
    </source>
</evidence>
<sequence>MKHCPRCGASTDAPPVECATCGYEVFLNPRPTGTAIIFDDADRFVVIRRARPPQVGWWDLPGGFCDGWEHPRDAAVREAREELGVEVRLGDFVGMWIGTYEYQNEQLSVLDCFWLARLAPGATITLDTSEGTEYAWVPLSDPPPLAFITMESAIREVRRSPGRLVP</sequence>
<keyword evidence="2" id="KW-0378">Hydrolase</keyword>
<dbReference type="PANTHER" id="PTHR43046">
    <property type="entry name" value="GDP-MANNOSE MANNOSYL HYDROLASE"/>
    <property type="match status" value="1"/>
</dbReference>
<protein>
    <recommendedName>
        <fullName evidence="3">Nudix hydrolase domain-containing protein</fullName>
    </recommendedName>
</protein>
<organism evidence="4 5">
    <name type="scientific">Dactylosporangium maewongense</name>
    <dbReference type="NCBI Taxonomy" id="634393"/>
    <lineage>
        <taxon>Bacteria</taxon>
        <taxon>Bacillati</taxon>
        <taxon>Actinomycetota</taxon>
        <taxon>Actinomycetes</taxon>
        <taxon>Micromonosporales</taxon>
        <taxon>Micromonosporaceae</taxon>
        <taxon>Dactylosporangium</taxon>
    </lineage>
</organism>
<dbReference type="InterPro" id="IPR015797">
    <property type="entry name" value="NUDIX_hydrolase-like_dom_sf"/>
</dbReference>
<evidence type="ECO:0000313" key="4">
    <source>
        <dbReference type="EMBL" id="GAA1561319.1"/>
    </source>
</evidence>
<evidence type="ECO:0000313" key="5">
    <source>
        <dbReference type="Proteomes" id="UP001501470"/>
    </source>
</evidence>
<dbReference type="Pfam" id="PF00293">
    <property type="entry name" value="NUDIX"/>
    <property type="match status" value="1"/>
</dbReference>
<dbReference type="SUPFAM" id="SSF55811">
    <property type="entry name" value="Nudix"/>
    <property type="match status" value="1"/>
</dbReference>
<dbReference type="PANTHER" id="PTHR43046:SF14">
    <property type="entry name" value="MUTT_NUDIX FAMILY PROTEIN"/>
    <property type="match status" value="1"/>
</dbReference>
<dbReference type="Proteomes" id="UP001501470">
    <property type="component" value="Unassembled WGS sequence"/>
</dbReference>
<gene>
    <name evidence="4" type="ORF">GCM10009827_098390</name>
</gene>
<dbReference type="InterPro" id="IPR000086">
    <property type="entry name" value="NUDIX_hydrolase_dom"/>
</dbReference>
<name>A0ABP4NHZ0_9ACTN</name>
<proteinExistence type="predicted"/>
<dbReference type="InterPro" id="IPR020084">
    <property type="entry name" value="NUDIX_hydrolase_CS"/>
</dbReference>
<comment type="cofactor">
    <cofactor evidence="1">
        <name>Mg(2+)</name>
        <dbReference type="ChEBI" id="CHEBI:18420"/>
    </cofactor>
</comment>
<dbReference type="PROSITE" id="PS00893">
    <property type="entry name" value="NUDIX_BOX"/>
    <property type="match status" value="1"/>
</dbReference>
<dbReference type="EMBL" id="BAAAQD010000030">
    <property type="protein sequence ID" value="GAA1561319.1"/>
    <property type="molecule type" value="Genomic_DNA"/>
</dbReference>
<comment type="caution">
    <text evidence="4">The sequence shown here is derived from an EMBL/GenBank/DDBJ whole genome shotgun (WGS) entry which is preliminary data.</text>
</comment>
<evidence type="ECO:0000259" key="3">
    <source>
        <dbReference type="PROSITE" id="PS51462"/>
    </source>
</evidence>